<dbReference type="PANTHER" id="PTHR24012">
    <property type="entry name" value="RNA BINDING PROTEIN"/>
    <property type="match status" value="1"/>
</dbReference>
<proteinExistence type="predicted"/>
<dbReference type="InterPro" id="IPR012677">
    <property type="entry name" value="Nucleotide-bd_a/b_plait_sf"/>
</dbReference>
<dbReference type="RefSeq" id="XP_025334940.1">
    <property type="nucleotide sequence ID" value="XM_025480640.1"/>
</dbReference>
<evidence type="ECO:0000313" key="6">
    <source>
        <dbReference type="EMBL" id="PVH14000.1"/>
    </source>
</evidence>
<dbReference type="InterPro" id="IPR035979">
    <property type="entry name" value="RBD_domain_sf"/>
</dbReference>
<protein>
    <recommendedName>
        <fullName evidence="5">RRM domain-containing protein</fullName>
    </recommendedName>
</protein>
<evidence type="ECO:0000313" key="7">
    <source>
        <dbReference type="Proteomes" id="UP000244406"/>
    </source>
</evidence>
<feature type="region of interest" description="Disordered" evidence="4">
    <location>
        <begin position="571"/>
        <end position="593"/>
    </location>
</feature>
<dbReference type="GeneID" id="37002122"/>
<keyword evidence="1" id="KW-0677">Repeat</keyword>
<dbReference type="AlphaFoldDB" id="A0A2V1A7D8"/>
<dbReference type="InterPro" id="IPR000504">
    <property type="entry name" value="RRM_dom"/>
</dbReference>
<dbReference type="SUPFAM" id="SSF54928">
    <property type="entry name" value="RNA-binding domain, RBD"/>
    <property type="match status" value="1"/>
</dbReference>
<evidence type="ECO:0000256" key="4">
    <source>
        <dbReference type="SAM" id="MobiDB-lite"/>
    </source>
</evidence>
<evidence type="ECO:0000259" key="5">
    <source>
        <dbReference type="PROSITE" id="PS50102"/>
    </source>
</evidence>
<dbReference type="SMART" id="SM00360">
    <property type="entry name" value="RRM"/>
    <property type="match status" value="2"/>
</dbReference>
<sequence>MDLVDSLNRLIFHLPPQGSSSGSDNSTSALPREYFPLKLVVDRENTGSAAWKTLKSELSKNRWRWAVAGNKVDVSFSNKQAADAAVEYMLEKKWRLSFDYSKFVSHPGTLFVKNLARSAVSQEKLHEFFNGVSRFASVEDVNIITQPSSASSSSSLSSASGDSEVSAILKFENYLDVDHIVANLPLATNPFHPSLPLYVNRYVSKRERAMCPDAAVPVPEDAILYDTLVVENLGDFFSNKVKLEELELVMAKFALFGSIESVYWPLAHGSEDSLSFRKVGFISFAHERNLNQDILRCLYYLRDLTYDEFDKFSEDAVYDIKNDINGPHKYPEPLDTPRLRVSIAQRKHNHHLYESAESLYVHNEPGSLRMKICDPSAAEDHDDAFLNKFMKASNYQETNVYVKNLPVLFENDDDLWASFWNQFGVDGVKSAKIIKPQFYSKKSDESLGRIGFVFYEEFKMALRAIILTNNKVVNLGNGPGMVVQASFAIQKHNNSSGSGKSTSSSLSSNSSYNYYTDGYGKRYSVPMNDPSFYMNEPRLPNAAPSPGASPFVPPESYYFYPYYMPMAAPEPVKEKENGHSPKQKSGQINPNAPPFPNPMGYMYHPYYQMPSPMMNGPGPYFSNYSMRQGKKGERKKS</sequence>
<evidence type="ECO:0000256" key="2">
    <source>
        <dbReference type="ARBA" id="ARBA00022884"/>
    </source>
</evidence>
<feature type="domain" description="RRM" evidence="5">
    <location>
        <begin position="108"/>
        <end position="204"/>
    </location>
</feature>
<organism evidence="6 7">
    <name type="scientific">Candidozyma duobushaemuli</name>
    <dbReference type="NCBI Taxonomy" id="1231522"/>
    <lineage>
        <taxon>Eukaryota</taxon>
        <taxon>Fungi</taxon>
        <taxon>Dikarya</taxon>
        <taxon>Ascomycota</taxon>
        <taxon>Saccharomycotina</taxon>
        <taxon>Pichiomycetes</taxon>
        <taxon>Metschnikowiaceae</taxon>
        <taxon>Candidozyma</taxon>
    </lineage>
</organism>
<dbReference type="GO" id="GO:0003723">
    <property type="term" value="F:RNA binding"/>
    <property type="evidence" value="ECO:0007669"/>
    <property type="project" value="UniProtKB-UniRule"/>
</dbReference>
<dbReference type="EMBL" id="PKFP01000001">
    <property type="protein sequence ID" value="PVH14000.1"/>
    <property type="molecule type" value="Genomic_DNA"/>
</dbReference>
<dbReference type="PROSITE" id="PS50102">
    <property type="entry name" value="RRM"/>
    <property type="match status" value="1"/>
</dbReference>
<keyword evidence="7" id="KW-1185">Reference proteome</keyword>
<reference evidence="6 7" key="1">
    <citation type="submission" date="2017-12" db="EMBL/GenBank/DDBJ databases">
        <title>Genome Sequence of the Amphotericin B-resistant Candida duobushaemulonii strain, B09383.</title>
        <authorList>
            <person name="Chow N.A."/>
            <person name="Gade L."/>
            <person name="Batra D."/>
            <person name="Rowe L.A."/>
            <person name="Loparev V.N."/>
            <person name="Litvintseva A.P."/>
        </authorList>
    </citation>
    <scope>NUCLEOTIDE SEQUENCE [LARGE SCALE GENOMIC DNA]</scope>
    <source>
        <strain evidence="6 7">B09383</strain>
    </source>
</reference>
<comment type="caution">
    <text evidence="6">The sequence shown here is derived from an EMBL/GenBank/DDBJ whole genome shotgun (WGS) entry which is preliminary data.</text>
</comment>
<evidence type="ECO:0000256" key="1">
    <source>
        <dbReference type="ARBA" id="ARBA00022737"/>
    </source>
</evidence>
<dbReference type="Gene3D" id="3.30.70.330">
    <property type="match status" value="1"/>
</dbReference>
<dbReference type="VEuPathDB" id="FungiDB:CXQ87_002122"/>
<accession>A0A2V1A7D8</accession>
<evidence type="ECO:0000256" key="3">
    <source>
        <dbReference type="PROSITE-ProRule" id="PRU00176"/>
    </source>
</evidence>
<dbReference type="Proteomes" id="UP000244406">
    <property type="component" value="Unassembled WGS sequence"/>
</dbReference>
<gene>
    <name evidence="6" type="ORF">CXQ87_002122</name>
</gene>
<keyword evidence="2 3" id="KW-0694">RNA-binding</keyword>
<name>A0A2V1A7D8_9ASCO</name>